<proteinExistence type="predicted"/>
<evidence type="ECO:0000256" key="1">
    <source>
        <dbReference type="SAM" id="MobiDB-lite"/>
    </source>
</evidence>
<feature type="region of interest" description="Disordered" evidence="1">
    <location>
        <begin position="188"/>
        <end position="220"/>
    </location>
</feature>
<keyword evidence="2" id="KW-0472">Membrane</keyword>
<keyword evidence="2" id="KW-1133">Transmembrane helix</keyword>
<sequence>MYCLLLVPLVPWVLLVVIFSINLSGLGTVLAVHNLLSGSTNEQRGGYYFSEISQALGNSVNNEDMAASIQAENLLWGSNGSDLQLNHMLASWHCVSIGSIKLFKIYYIQFQLQILKDALLHACAINMLDIFDPLNEDIADDYISEANAQWMAEHPYSQGLVHYTPVSDSSDQSDLHMFNIVKKKLQSLGKGKREKGKGKGKREKGKREKGKGKGKRKEKKKAVDNYCSHITPPSYNLFWSGEGYNFANILNRVGHVVVPLQHPAFKEAVVMLAEWGSSRCILLAVYTYILTILYHAFECRSSGIRRGNALFSEVHYQHRVFLRALRYVQFVAELYPEFNACRTSLWMQNIDQHNFGPLGALNNADPF</sequence>
<reference evidence="3" key="1">
    <citation type="submission" date="2011-04" db="EMBL/GenBank/DDBJ databases">
        <title>Evolution of plant cell wall degrading machinery underlies the functional diversity of forest fungi.</title>
        <authorList>
            <consortium name="US DOE Joint Genome Institute (JGI-PGF)"/>
            <person name="Eastwood D.C."/>
            <person name="Floudas D."/>
            <person name="Binder M."/>
            <person name="Majcherczyk A."/>
            <person name="Schneider P."/>
            <person name="Aerts A."/>
            <person name="Asiegbu F.O."/>
            <person name="Baker S.E."/>
            <person name="Barry K."/>
            <person name="Bendiksby M."/>
            <person name="Blumentritt M."/>
            <person name="Coutinho P.M."/>
            <person name="Cullen D."/>
            <person name="Cullen D."/>
            <person name="Gathman A."/>
            <person name="Goodell B."/>
            <person name="Henrissat B."/>
            <person name="Ihrmark K."/>
            <person name="Kauserud H."/>
            <person name="Kohler A."/>
            <person name="LaButti K."/>
            <person name="Lapidus A."/>
            <person name="Lavin J.L."/>
            <person name="Lee Y.-H."/>
            <person name="Lindquist E."/>
            <person name="Lilly W."/>
            <person name="Lucas S."/>
            <person name="Morin E."/>
            <person name="Murat C."/>
            <person name="Oguiza J.A."/>
            <person name="Park J."/>
            <person name="Pisabarro A.G."/>
            <person name="Riley R."/>
            <person name="Rosling A."/>
            <person name="Salamov A."/>
            <person name="Schmidt O."/>
            <person name="Schmutz J."/>
            <person name="Skrede I."/>
            <person name="Stenlid J."/>
            <person name="Wiebenga A."/>
            <person name="Xie X."/>
            <person name="Kues U."/>
            <person name="Hibbett D.S."/>
            <person name="Hoffmeister D."/>
            <person name="Hogberg N."/>
            <person name="Martin F."/>
            <person name="Grigoriev I.V."/>
            <person name="Watkinson S.C."/>
        </authorList>
    </citation>
    <scope>NUCLEOTIDE SEQUENCE</scope>
    <source>
        <strain evidence="3">S7.9</strain>
    </source>
</reference>
<dbReference type="HOGENOM" id="CLU_754718_0_0_1"/>
<dbReference type="AlphaFoldDB" id="F8NZ24"/>
<feature type="transmembrane region" description="Helical" evidence="2">
    <location>
        <begin position="281"/>
        <end position="297"/>
    </location>
</feature>
<keyword evidence="2" id="KW-0812">Transmembrane</keyword>
<dbReference type="Proteomes" id="UP000008064">
    <property type="component" value="Unassembled WGS sequence"/>
</dbReference>
<organism>
    <name type="scientific">Serpula lacrymans var. lacrymans (strain S7.9)</name>
    <name type="common">Dry rot fungus</name>
    <dbReference type="NCBI Taxonomy" id="578457"/>
    <lineage>
        <taxon>Eukaryota</taxon>
        <taxon>Fungi</taxon>
        <taxon>Dikarya</taxon>
        <taxon>Basidiomycota</taxon>
        <taxon>Agaricomycotina</taxon>
        <taxon>Agaricomycetes</taxon>
        <taxon>Agaricomycetidae</taxon>
        <taxon>Boletales</taxon>
        <taxon>Coniophorineae</taxon>
        <taxon>Serpulaceae</taxon>
        <taxon>Serpula</taxon>
    </lineage>
</organism>
<dbReference type="GeneID" id="18812807"/>
<protein>
    <submittedName>
        <fullName evidence="3">Uncharacterized protein</fullName>
    </submittedName>
</protein>
<dbReference type="KEGG" id="sla:SERLADRAFT_409095"/>
<evidence type="ECO:0000256" key="2">
    <source>
        <dbReference type="SAM" id="Phobius"/>
    </source>
</evidence>
<dbReference type="RefSeq" id="XP_007319606.1">
    <property type="nucleotide sequence ID" value="XM_007319544.1"/>
</dbReference>
<name>F8NZ24_SERL9</name>
<evidence type="ECO:0000313" key="3">
    <source>
        <dbReference type="EMBL" id="EGO23844.1"/>
    </source>
</evidence>
<accession>F8NZ24</accession>
<gene>
    <name evidence="3" type="ORF">SERLADRAFT_409095</name>
</gene>
<dbReference type="EMBL" id="GL945435">
    <property type="protein sequence ID" value="EGO23844.1"/>
    <property type="molecule type" value="Genomic_DNA"/>
</dbReference>